<feature type="compositionally biased region" description="Pro residues" evidence="1">
    <location>
        <begin position="7"/>
        <end position="16"/>
    </location>
</feature>
<organism evidence="2 3">
    <name type="scientific">Corynebacterium mendelii</name>
    <dbReference type="NCBI Taxonomy" id="2765362"/>
    <lineage>
        <taxon>Bacteria</taxon>
        <taxon>Bacillati</taxon>
        <taxon>Actinomycetota</taxon>
        <taxon>Actinomycetes</taxon>
        <taxon>Mycobacteriales</taxon>
        <taxon>Corynebacteriaceae</taxon>
        <taxon>Corynebacterium</taxon>
    </lineage>
</organism>
<protein>
    <submittedName>
        <fullName evidence="2">Uncharacterized protein</fullName>
    </submittedName>
</protein>
<dbReference type="AlphaFoldDB" id="A0A939DZB5"/>
<accession>A0A939DZB5</accession>
<evidence type="ECO:0000313" key="3">
    <source>
        <dbReference type="Proteomes" id="UP000664332"/>
    </source>
</evidence>
<sequence>MVDNPRPGQPPVPRDPSTPVMTPEEIDRAMALILDFDNPDPVAEADQLARAHEILGRALG</sequence>
<evidence type="ECO:0000256" key="1">
    <source>
        <dbReference type="SAM" id="MobiDB-lite"/>
    </source>
</evidence>
<dbReference type="Proteomes" id="UP000664332">
    <property type="component" value="Unassembled WGS sequence"/>
</dbReference>
<proteinExistence type="predicted"/>
<evidence type="ECO:0000313" key="2">
    <source>
        <dbReference type="EMBL" id="MBN9643589.1"/>
    </source>
</evidence>
<feature type="region of interest" description="Disordered" evidence="1">
    <location>
        <begin position="1"/>
        <end position="21"/>
    </location>
</feature>
<dbReference type="EMBL" id="JAFLEQ010000003">
    <property type="protein sequence ID" value="MBN9643589.1"/>
    <property type="molecule type" value="Genomic_DNA"/>
</dbReference>
<name>A0A939DZB5_9CORY</name>
<keyword evidence="3" id="KW-1185">Reference proteome</keyword>
<gene>
    <name evidence="2" type="ORF">JZY06_02950</name>
</gene>
<comment type="caution">
    <text evidence="2">The sequence shown here is derived from an EMBL/GenBank/DDBJ whole genome shotgun (WGS) entry which is preliminary data.</text>
</comment>
<reference evidence="2" key="1">
    <citation type="submission" date="2021-03" db="EMBL/GenBank/DDBJ databases">
        <authorList>
            <person name="Sun Q."/>
        </authorList>
    </citation>
    <scope>NUCLEOTIDE SEQUENCE</scope>
    <source>
        <strain evidence="2">CCM 8862</strain>
    </source>
</reference>